<feature type="compositionally biased region" description="Polar residues" evidence="3">
    <location>
        <begin position="1"/>
        <end position="11"/>
    </location>
</feature>
<dbReference type="CDD" id="cd03443">
    <property type="entry name" value="PaaI_thioesterase"/>
    <property type="match status" value="1"/>
</dbReference>
<proteinExistence type="inferred from homology"/>
<evidence type="ECO:0000259" key="4">
    <source>
        <dbReference type="Pfam" id="PF03061"/>
    </source>
</evidence>
<dbReference type="OrthoDB" id="9798208at2"/>
<name>A0A1H1AFI8_9ACTN</name>
<evidence type="ECO:0000256" key="1">
    <source>
        <dbReference type="ARBA" id="ARBA00008324"/>
    </source>
</evidence>
<dbReference type="Proteomes" id="UP000199301">
    <property type="component" value="Unassembled WGS sequence"/>
</dbReference>
<dbReference type="SUPFAM" id="SSF54637">
    <property type="entry name" value="Thioesterase/thiol ester dehydrase-isomerase"/>
    <property type="match status" value="1"/>
</dbReference>
<gene>
    <name evidence="5" type="ORF">SAMN04489718_1558</name>
</gene>
<keyword evidence="2" id="KW-0378">Hydrolase</keyword>
<dbReference type="InterPro" id="IPR029069">
    <property type="entry name" value="HotDog_dom_sf"/>
</dbReference>
<comment type="similarity">
    <text evidence="1">Belongs to the thioesterase PaaI family.</text>
</comment>
<dbReference type="EMBL" id="FNKO01000001">
    <property type="protein sequence ID" value="SDQ38434.1"/>
    <property type="molecule type" value="Genomic_DNA"/>
</dbReference>
<dbReference type="NCBIfam" id="TIGR00369">
    <property type="entry name" value="unchar_dom_1"/>
    <property type="match status" value="1"/>
</dbReference>
<keyword evidence="6" id="KW-1185">Reference proteome</keyword>
<dbReference type="GO" id="GO:0061522">
    <property type="term" value="F:1,4-dihydroxy-2-naphthoyl-CoA thioesterase activity"/>
    <property type="evidence" value="ECO:0007669"/>
    <property type="project" value="TreeGrafter"/>
</dbReference>
<evidence type="ECO:0000313" key="5">
    <source>
        <dbReference type="EMBL" id="SDQ38434.1"/>
    </source>
</evidence>
<accession>A0A1H1AFI8</accession>
<reference evidence="6" key="1">
    <citation type="submission" date="2016-10" db="EMBL/GenBank/DDBJ databases">
        <authorList>
            <person name="Varghese N."/>
            <person name="Submissions S."/>
        </authorList>
    </citation>
    <scope>NUCLEOTIDE SEQUENCE [LARGE SCALE GENOMIC DNA]</scope>
    <source>
        <strain evidence="6">DSM 45459</strain>
    </source>
</reference>
<dbReference type="AlphaFoldDB" id="A0A1H1AFI8"/>
<feature type="domain" description="Thioesterase" evidence="4">
    <location>
        <begin position="57"/>
        <end position="134"/>
    </location>
</feature>
<dbReference type="STRING" id="995062.SAMN04489718_1558"/>
<evidence type="ECO:0000313" key="6">
    <source>
        <dbReference type="Proteomes" id="UP000199301"/>
    </source>
</evidence>
<feature type="region of interest" description="Disordered" evidence="3">
    <location>
        <begin position="1"/>
        <end position="28"/>
    </location>
</feature>
<dbReference type="PANTHER" id="PTHR43240:SF5">
    <property type="entry name" value="1,4-DIHYDROXY-2-NAPHTHOYL-COA THIOESTERASE 1"/>
    <property type="match status" value="1"/>
</dbReference>
<evidence type="ECO:0000256" key="3">
    <source>
        <dbReference type="SAM" id="MobiDB-lite"/>
    </source>
</evidence>
<sequence length="150" mass="15606">MAEDTNGTVLSGTDGPAATPTVSEQEQLGSRMGIRMTEYAPDRVVGVMPVSGNRQPYGLLHGGANAVLAEQLGSIAAALHAGADRIAVGLELSCTHHRAATEGNVTGVATPLHRGGSTATYEIVITDEQDRRTCSARLTCLIREKPPASE</sequence>
<dbReference type="Gene3D" id="3.10.129.10">
    <property type="entry name" value="Hotdog Thioesterase"/>
    <property type="match status" value="1"/>
</dbReference>
<dbReference type="GO" id="GO:0005829">
    <property type="term" value="C:cytosol"/>
    <property type="evidence" value="ECO:0007669"/>
    <property type="project" value="TreeGrafter"/>
</dbReference>
<dbReference type="InterPro" id="IPR003736">
    <property type="entry name" value="PAAI_dom"/>
</dbReference>
<evidence type="ECO:0000256" key="2">
    <source>
        <dbReference type="ARBA" id="ARBA00022801"/>
    </source>
</evidence>
<dbReference type="PANTHER" id="PTHR43240">
    <property type="entry name" value="1,4-DIHYDROXY-2-NAPHTHOYL-COA THIOESTERASE 1"/>
    <property type="match status" value="1"/>
</dbReference>
<organism evidence="5 6">
    <name type="scientific">Actinopolyspora saharensis</name>
    <dbReference type="NCBI Taxonomy" id="995062"/>
    <lineage>
        <taxon>Bacteria</taxon>
        <taxon>Bacillati</taxon>
        <taxon>Actinomycetota</taxon>
        <taxon>Actinomycetes</taxon>
        <taxon>Actinopolysporales</taxon>
        <taxon>Actinopolysporaceae</taxon>
        <taxon>Actinopolyspora</taxon>
    </lineage>
</organism>
<dbReference type="InterPro" id="IPR006683">
    <property type="entry name" value="Thioestr_dom"/>
</dbReference>
<dbReference type="Pfam" id="PF03061">
    <property type="entry name" value="4HBT"/>
    <property type="match status" value="1"/>
</dbReference>
<protein>
    <submittedName>
        <fullName evidence="5">Uncharacterized domain 1-containing protein</fullName>
    </submittedName>
</protein>